<dbReference type="SUPFAM" id="SSF81301">
    <property type="entry name" value="Nucleotidyltransferase"/>
    <property type="match status" value="1"/>
</dbReference>
<dbReference type="GO" id="GO:0160016">
    <property type="term" value="F:CCACCA tRNA nucleotidyltransferase activity"/>
    <property type="evidence" value="ECO:0007669"/>
    <property type="project" value="RHEA"/>
</dbReference>
<evidence type="ECO:0000256" key="2">
    <source>
        <dbReference type="ARBA" id="ARBA00022679"/>
    </source>
</evidence>
<feature type="binding site" evidence="11">
    <location>
        <position position="8"/>
    </location>
    <ligand>
        <name>CTP</name>
        <dbReference type="ChEBI" id="CHEBI:37563"/>
    </ligand>
</feature>
<evidence type="ECO:0000313" key="14">
    <source>
        <dbReference type="EMBL" id="AXN02207.1"/>
    </source>
</evidence>
<dbReference type="GO" id="GO:0000049">
    <property type="term" value="F:tRNA binding"/>
    <property type="evidence" value="ECO:0007669"/>
    <property type="project" value="UniProtKB-UniRule"/>
</dbReference>
<keyword evidence="15" id="KW-1185">Reference proteome</keyword>
<dbReference type="HAMAP" id="MF_01262">
    <property type="entry name" value="CCA_bact_type2"/>
    <property type="match status" value="1"/>
</dbReference>
<feature type="binding site" evidence="11">
    <location>
        <position position="8"/>
    </location>
    <ligand>
        <name>ATP</name>
        <dbReference type="ChEBI" id="CHEBI:30616"/>
    </ligand>
</feature>
<dbReference type="RefSeq" id="WP_115956037.1">
    <property type="nucleotide sequence ID" value="NZ_CP028374.1"/>
</dbReference>
<feature type="binding site" evidence="11">
    <location>
        <position position="137"/>
    </location>
    <ligand>
        <name>ATP</name>
        <dbReference type="ChEBI" id="CHEBI:30616"/>
    </ligand>
</feature>
<dbReference type="CDD" id="cd05398">
    <property type="entry name" value="NT_ClassII-CCAase"/>
    <property type="match status" value="1"/>
</dbReference>
<dbReference type="AlphaFoldDB" id="A0A346DZQ2"/>
<gene>
    <name evidence="11" type="primary">cca</name>
    <name evidence="14" type="ORF">C9I82_240</name>
</gene>
<feature type="binding site" evidence="11">
    <location>
        <position position="137"/>
    </location>
    <ligand>
        <name>CTP</name>
        <dbReference type="ChEBI" id="CHEBI:37563"/>
    </ligand>
</feature>
<feature type="binding site" evidence="11">
    <location>
        <position position="23"/>
    </location>
    <ligand>
        <name>Mg(2+)</name>
        <dbReference type="ChEBI" id="CHEBI:18420"/>
    </ligand>
</feature>
<dbReference type="InterPro" id="IPR043519">
    <property type="entry name" value="NT_sf"/>
</dbReference>
<accession>A0A346DZQ2</accession>
<dbReference type="GO" id="GO:0004810">
    <property type="term" value="F:CCA tRNA nucleotidyltransferase activity"/>
    <property type="evidence" value="ECO:0007669"/>
    <property type="project" value="UniProtKB-UniRule"/>
</dbReference>
<keyword evidence="6 11" id="KW-0547">Nucleotide-binding</keyword>
<dbReference type="Gene3D" id="3.30.460.10">
    <property type="entry name" value="Beta Polymerase, domain 2"/>
    <property type="match status" value="1"/>
</dbReference>
<feature type="domain" description="tRNA nucleotidyltransferase/poly(A) polymerase RNA and SrmB- binding" evidence="13">
    <location>
        <begin position="149"/>
        <end position="212"/>
    </location>
</feature>
<feature type="binding site" evidence="11">
    <location>
        <position position="11"/>
    </location>
    <ligand>
        <name>ATP</name>
        <dbReference type="ChEBI" id="CHEBI:30616"/>
    </ligand>
</feature>
<proteinExistence type="inferred from homology"/>
<keyword evidence="5 11" id="KW-0479">Metal-binding</keyword>
<comment type="cofactor">
    <cofactor evidence="1 11">
        <name>Mg(2+)</name>
        <dbReference type="ChEBI" id="CHEBI:18420"/>
    </cofactor>
</comment>
<evidence type="ECO:0000256" key="8">
    <source>
        <dbReference type="ARBA" id="ARBA00022840"/>
    </source>
</evidence>
<evidence type="ECO:0000256" key="7">
    <source>
        <dbReference type="ARBA" id="ARBA00022800"/>
    </source>
</evidence>
<dbReference type="SUPFAM" id="SSF81891">
    <property type="entry name" value="Poly A polymerase C-terminal region-like"/>
    <property type="match status" value="1"/>
</dbReference>
<dbReference type="InterPro" id="IPR002646">
    <property type="entry name" value="PolA_pol_head_dom"/>
</dbReference>
<keyword evidence="7 11" id="KW-0692">RNA repair</keyword>
<keyword evidence="4 11" id="KW-0548">Nucleotidyltransferase</keyword>
<comment type="similarity">
    <text evidence="11">Belongs to the tRNA nucleotidyltransferase/poly(A) polymerase family. Bacterial CCA-adding enzyme type 2 subfamily.</text>
</comment>
<dbReference type="InterPro" id="IPR032828">
    <property type="entry name" value="PolyA_RNA-bd"/>
</dbReference>
<feature type="binding site" evidence="11">
    <location>
        <position position="140"/>
    </location>
    <ligand>
        <name>CTP</name>
        <dbReference type="ChEBI" id="CHEBI:37563"/>
    </ligand>
</feature>
<organism evidence="14 15">
    <name type="scientific">Candidatus Purcelliella pentastirinorum</name>
    <dbReference type="NCBI Taxonomy" id="472834"/>
    <lineage>
        <taxon>Bacteria</taxon>
        <taxon>Pseudomonadati</taxon>
        <taxon>Pseudomonadota</taxon>
        <taxon>Gammaproteobacteria</taxon>
        <taxon>Enterobacterales</taxon>
        <taxon>Enterobacteriaceae</taxon>
        <taxon>Candidatus Purcelliella</taxon>
    </lineage>
</organism>
<keyword evidence="2 11" id="KW-0808">Transferase</keyword>
<feature type="binding site" evidence="11">
    <location>
        <position position="11"/>
    </location>
    <ligand>
        <name>CTP</name>
        <dbReference type="ChEBI" id="CHEBI:37563"/>
    </ligand>
</feature>
<comment type="catalytic activity">
    <reaction evidence="11">
        <text>a tRNA precursor + 2 CTP + ATP = a tRNA with a 3' CCA end + 3 diphosphate</text>
        <dbReference type="Rhea" id="RHEA:14433"/>
        <dbReference type="Rhea" id="RHEA-COMP:10465"/>
        <dbReference type="Rhea" id="RHEA-COMP:10468"/>
        <dbReference type="ChEBI" id="CHEBI:30616"/>
        <dbReference type="ChEBI" id="CHEBI:33019"/>
        <dbReference type="ChEBI" id="CHEBI:37563"/>
        <dbReference type="ChEBI" id="CHEBI:74896"/>
        <dbReference type="ChEBI" id="CHEBI:83071"/>
        <dbReference type="EC" id="2.7.7.72"/>
    </reaction>
</comment>
<name>A0A346DZQ2_9ENTR</name>
<dbReference type="Pfam" id="PF01743">
    <property type="entry name" value="PolyA_pol"/>
    <property type="match status" value="1"/>
</dbReference>
<keyword evidence="10 11" id="KW-0694">RNA-binding</keyword>
<feature type="binding site" evidence="11">
    <location>
        <position position="91"/>
    </location>
    <ligand>
        <name>CTP</name>
        <dbReference type="ChEBI" id="CHEBI:37563"/>
    </ligand>
</feature>
<comment type="function">
    <text evidence="11">Catalyzes the addition and repair of the essential 3'-terminal CCA sequence in tRNAs without using a nucleic acid template. Adds these three nucleotides in the order of C, C, and A to the tRNA nucleotide-73, using CTP and ATP as substrates and producing inorganic pyrophosphate. tRNA 3'-terminal CCA addition is required both for tRNA processing and repair. Also involved in tRNA surveillance by mediating tandem CCA addition to generate a CCACCA at the 3' terminus of unstable tRNAs. While stable tRNAs receive only 3'-terminal CCA, unstable tRNAs are marked with CCACCA and rapidly degraded.</text>
</comment>
<evidence type="ECO:0000256" key="5">
    <source>
        <dbReference type="ARBA" id="ARBA00022723"/>
    </source>
</evidence>
<evidence type="ECO:0000259" key="12">
    <source>
        <dbReference type="Pfam" id="PF01743"/>
    </source>
</evidence>
<evidence type="ECO:0000256" key="3">
    <source>
        <dbReference type="ARBA" id="ARBA00022694"/>
    </source>
</evidence>
<evidence type="ECO:0000256" key="1">
    <source>
        <dbReference type="ARBA" id="ARBA00001946"/>
    </source>
</evidence>
<dbReference type="GO" id="GO:0001680">
    <property type="term" value="P:tRNA 3'-terminal CCA addition"/>
    <property type="evidence" value="ECO:0007669"/>
    <property type="project" value="UniProtKB-UniRule"/>
</dbReference>
<dbReference type="PANTHER" id="PTHR47545:SF1">
    <property type="entry name" value="MULTIFUNCTIONAL CCA PROTEIN"/>
    <property type="match status" value="1"/>
</dbReference>
<reference evidence="14 15" key="1">
    <citation type="submission" date="2018-03" db="EMBL/GenBank/DDBJ databases">
        <title>A parallel universe: an anciently diverged bacterial symbiosis in a Hawaiian planthopper (Hemiptera: Cixiidae) reveals rearranged nutritional responsibilities.</title>
        <authorList>
            <person name="Bennett G."/>
            <person name="Mao M."/>
        </authorList>
    </citation>
    <scope>NUCLEOTIDE SEQUENCE [LARGE SCALE GENOMIC DNA]</scope>
    <source>
        <strain evidence="14 15">OLIH</strain>
    </source>
</reference>
<keyword evidence="9 11" id="KW-0460">Magnesium</keyword>
<evidence type="ECO:0000313" key="15">
    <source>
        <dbReference type="Proteomes" id="UP000256856"/>
    </source>
</evidence>
<comment type="miscellaneous">
    <text evidence="11">A single active site specifically recognizes both ATP and CTP and is responsible for their addition.</text>
</comment>
<feature type="binding site" evidence="11">
    <location>
        <position position="21"/>
    </location>
    <ligand>
        <name>Mg(2+)</name>
        <dbReference type="ChEBI" id="CHEBI:18420"/>
    </ligand>
</feature>
<dbReference type="GO" id="GO:0005524">
    <property type="term" value="F:ATP binding"/>
    <property type="evidence" value="ECO:0007669"/>
    <property type="project" value="UniProtKB-UniRule"/>
</dbReference>
<evidence type="ECO:0000256" key="6">
    <source>
        <dbReference type="ARBA" id="ARBA00022741"/>
    </source>
</evidence>
<dbReference type="InterPro" id="IPR012006">
    <property type="entry name" value="CCA_bact"/>
</dbReference>
<evidence type="ECO:0000256" key="4">
    <source>
        <dbReference type="ARBA" id="ARBA00022695"/>
    </source>
</evidence>
<dbReference type="GO" id="GO:0000287">
    <property type="term" value="F:magnesium ion binding"/>
    <property type="evidence" value="ECO:0007669"/>
    <property type="project" value="UniProtKB-UniRule"/>
</dbReference>
<feature type="binding site" evidence="11">
    <location>
        <position position="140"/>
    </location>
    <ligand>
        <name>ATP</name>
        <dbReference type="ChEBI" id="CHEBI:30616"/>
    </ligand>
</feature>
<dbReference type="GO" id="GO:0042245">
    <property type="term" value="P:RNA repair"/>
    <property type="evidence" value="ECO:0007669"/>
    <property type="project" value="UniProtKB-KW"/>
</dbReference>
<feature type="domain" description="Poly A polymerase head" evidence="12">
    <location>
        <begin position="3"/>
        <end position="122"/>
    </location>
</feature>
<dbReference type="OrthoDB" id="9805698at2"/>
<comment type="catalytic activity">
    <reaction evidence="11">
        <text>a tRNA with a 3' CCA end + 2 CTP + ATP = a tRNA with a 3' CCACCA end + 3 diphosphate</text>
        <dbReference type="Rhea" id="RHEA:76235"/>
        <dbReference type="Rhea" id="RHEA-COMP:10468"/>
        <dbReference type="Rhea" id="RHEA-COMP:18655"/>
        <dbReference type="ChEBI" id="CHEBI:30616"/>
        <dbReference type="ChEBI" id="CHEBI:33019"/>
        <dbReference type="ChEBI" id="CHEBI:37563"/>
        <dbReference type="ChEBI" id="CHEBI:83071"/>
        <dbReference type="ChEBI" id="CHEBI:195187"/>
    </reaction>
</comment>
<evidence type="ECO:0000256" key="10">
    <source>
        <dbReference type="ARBA" id="ARBA00022884"/>
    </source>
</evidence>
<dbReference type="EC" id="2.7.7.72" evidence="11"/>
<keyword evidence="3 11" id="KW-0819">tRNA processing</keyword>
<sequence>MEVYLVGGAVRNKLLNLPVKDRDWVVTGATPEIMLELGYKKVGNSFPVFLHPISHEEYALARIERKIGHGYLGFETCFDSSISLEEDLIRRDLTINAIALDKNGFYIDPCNGIKDINLKLLRHISIAFCDDPSRILRVARLAAYFSHLGFSICHNTMKLMCDIVKNGELIYLSSHMIWRETEKALKTYSPQVFFKVLRECGALSVLFPEINSLFKINNYFYLGKSISLGESILDTLFISTYLTSEVDVRFAVLCHGFGILLNYKNYFFGYNRNYLLYCFIINMCKRLNLPIYIRNLILIANKYCFMINYINYLSSESINKLFDNIDVWRKPYILDKLCLICKLINFSYCGYFANDYPQGDHFKNMFFSLKRNICVKNIIKSCLNGNNIRNKLVSARINFLNNWRKIS</sequence>
<evidence type="ECO:0000259" key="13">
    <source>
        <dbReference type="Pfam" id="PF12627"/>
    </source>
</evidence>
<dbReference type="PANTHER" id="PTHR47545">
    <property type="entry name" value="MULTIFUNCTIONAL CCA PROTEIN"/>
    <property type="match status" value="1"/>
</dbReference>
<evidence type="ECO:0000256" key="11">
    <source>
        <dbReference type="HAMAP-Rule" id="MF_01262"/>
    </source>
</evidence>
<dbReference type="Pfam" id="PF12627">
    <property type="entry name" value="PolyA_pol_RNAbd"/>
    <property type="match status" value="1"/>
</dbReference>
<evidence type="ECO:0000256" key="9">
    <source>
        <dbReference type="ARBA" id="ARBA00022842"/>
    </source>
</evidence>
<dbReference type="Proteomes" id="UP000256856">
    <property type="component" value="Chromosome"/>
</dbReference>
<dbReference type="PIRSF" id="PIRSF000813">
    <property type="entry name" value="CCA_bact"/>
    <property type="match status" value="1"/>
</dbReference>
<dbReference type="KEGG" id="ppet:C9I82_240"/>
<dbReference type="EMBL" id="CP028374">
    <property type="protein sequence ID" value="AXN02207.1"/>
    <property type="molecule type" value="Genomic_DNA"/>
</dbReference>
<dbReference type="InterPro" id="IPR050124">
    <property type="entry name" value="tRNA_CCA-adding_enzyme"/>
</dbReference>
<dbReference type="Gene3D" id="1.10.3090.10">
    <property type="entry name" value="cca-adding enzyme, domain 2"/>
    <property type="match status" value="1"/>
</dbReference>
<protein>
    <recommendedName>
        <fullName evidence="11">CCA-adding enzyme</fullName>
        <ecNumber evidence="11">2.7.7.72</ecNumber>
    </recommendedName>
    <alternativeName>
        <fullName evidence="11">CCA tRNA nucleotidyltransferase</fullName>
    </alternativeName>
    <alternativeName>
        <fullName evidence="11">tRNA CCA-pyrophosphorylase</fullName>
    </alternativeName>
    <alternativeName>
        <fullName evidence="11">tRNA adenylyl-/cytidylyl- transferase</fullName>
    </alternativeName>
    <alternativeName>
        <fullName evidence="11">tRNA nucleotidyltransferase</fullName>
    </alternativeName>
    <alternativeName>
        <fullName evidence="11">tRNA-NT</fullName>
    </alternativeName>
</protein>
<keyword evidence="8 11" id="KW-0067">ATP-binding</keyword>
<feature type="binding site" evidence="11">
    <location>
        <position position="91"/>
    </location>
    <ligand>
        <name>ATP</name>
        <dbReference type="ChEBI" id="CHEBI:30616"/>
    </ligand>
</feature>